<protein>
    <recommendedName>
        <fullName evidence="3">GAF domain-containing protein</fullName>
    </recommendedName>
</protein>
<evidence type="ECO:0000313" key="1">
    <source>
        <dbReference type="EMBL" id="SJM89996.1"/>
    </source>
</evidence>
<sequence length="308" mass="33860">MKTFIKVIEIWIPDKNRTQLEFGSGLYGALTDFKNASEQQHFAYNEGLPGKAWAAGHPIVLTKFEHSYFKRTIAAQKAGLTCGIALPIFSGDFLLAVVVFLCGDDEEHAGAIEVWCNNLANQDMLHVMDGYYGTLEHFENISRRVNMPKGHGIPGIAWATGMPVLIDDIGKANEFIRSDDAQLAGITTGLGIPVGNSNQQTYVMTFLSAKATPLAKRIQIWIPDQQGEQLVCQQGYSKTSNNLAEIFETITVNKGEGALGRVWLTGMPIITGNPHESEYNPELDNLSSMLAIPVIEQGRLKAIVTFLF</sequence>
<dbReference type="Gene3D" id="3.30.450.40">
    <property type="match status" value="3"/>
</dbReference>
<reference evidence="2" key="1">
    <citation type="submission" date="2017-02" db="EMBL/GenBank/DDBJ databases">
        <authorList>
            <person name="Daims H."/>
        </authorList>
    </citation>
    <scope>NUCLEOTIDE SEQUENCE [LARGE SCALE GENOMIC DNA]</scope>
</reference>
<dbReference type="EMBL" id="FUKJ01000048">
    <property type="protein sequence ID" value="SJM89996.1"/>
    <property type="molecule type" value="Genomic_DNA"/>
</dbReference>
<accession>A0A1R4H1B5</accession>
<dbReference type="AlphaFoldDB" id="A0A1R4H1B5"/>
<proteinExistence type="predicted"/>
<keyword evidence="2" id="KW-1185">Reference proteome</keyword>
<evidence type="ECO:0008006" key="3">
    <source>
        <dbReference type="Google" id="ProtNLM"/>
    </source>
</evidence>
<evidence type="ECO:0000313" key="2">
    <source>
        <dbReference type="Proteomes" id="UP000195442"/>
    </source>
</evidence>
<dbReference type="OrthoDB" id="9148869at2"/>
<dbReference type="Proteomes" id="UP000195442">
    <property type="component" value="Unassembled WGS sequence"/>
</dbReference>
<dbReference type="SUPFAM" id="SSF55781">
    <property type="entry name" value="GAF domain-like"/>
    <property type="match status" value="1"/>
</dbReference>
<gene>
    <name evidence="1" type="ORF">CRENPOLYSF2_1410017</name>
</gene>
<organism evidence="1 2">
    <name type="scientific">Crenothrix polyspora</name>
    <dbReference type="NCBI Taxonomy" id="360316"/>
    <lineage>
        <taxon>Bacteria</taxon>
        <taxon>Pseudomonadati</taxon>
        <taxon>Pseudomonadota</taxon>
        <taxon>Gammaproteobacteria</taxon>
        <taxon>Methylococcales</taxon>
        <taxon>Crenotrichaceae</taxon>
        <taxon>Crenothrix</taxon>
    </lineage>
</organism>
<name>A0A1R4H1B5_9GAMM</name>
<dbReference type="InterPro" id="IPR029016">
    <property type="entry name" value="GAF-like_dom_sf"/>
</dbReference>
<dbReference type="RefSeq" id="WP_087145895.1">
    <property type="nucleotide sequence ID" value="NZ_FUKJ01000048.1"/>
</dbReference>